<dbReference type="GO" id="GO:0005783">
    <property type="term" value="C:endoplasmic reticulum"/>
    <property type="evidence" value="ECO:0007669"/>
    <property type="project" value="TreeGrafter"/>
</dbReference>
<dbReference type="Proteomes" id="UP000593567">
    <property type="component" value="Unassembled WGS sequence"/>
</dbReference>
<dbReference type="GO" id="GO:0048471">
    <property type="term" value="C:perinuclear region of cytoplasm"/>
    <property type="evidence" value="ECO:0007669"/>
    <property type="project" value="TreeGrafter"/>
</dbReference>
<evidence type="ECO:0000256" key="3">
    <source>
        <dbReference type="ARBA" id="ARBA00022989"/>
    </source>
</evidence>
<accession>A0A7J7JZB3</accession>
<comment type="caution">
    <text evidence="7">The sequence shown here is derived from an EMBL/GenBank/DDBJ whole genome shotgun (WGS) entry which is preliminary data.</text>
</comment>
<reference evidence="7" key="1">
    <citation type="submission" date="2020-06" db="EMBL/GenBank/DDBJ databases">
        <title>Draft genome of Bugula neritina, a colonial animal packing powerful symbionts and potential medicines.</title>
        <authorList>
            <person name="Rayko M."/>
        </authorList>
    </citation>
    <scope>NUCLEOTIDE SEQUENCE [LARGE SCALE GENOMIC DNA]</scope>
    <source>
        <strain evidence="7">Kwan_BN1</strain>
    </source>
</reference>
<dbReference type="EMBL" id="VXIV02001632">
    <property type="protein sequence ID" value="KAF6031225.1"/>
    <property type="molecule type" value="Genomic_DNA"/>
</dbReference>
<protein>
    <submittedName>
        <fullName evidence="7">NDFIP1</fullName>
    </submittedName>
</protein>
<gene>
    <name evidence="7" type="ORF">EB796_010461</name>
</gene>
<feature type="region of interest" description="Disordered" evidence="5">
    <location>
        <begin position="1"/>
        <end position="48"/>
    </location>
</feature>
<dbReference type="PANTHER" id="PTHR13396">
    <property type="entry name" value="NEDD4 FAMILY INTERACTING PROTEIN 1/2"/>
    <property type="match status" value="1"/>
</dbReference>
<keyword evidence="2 6" id="KW-0812">Transmembrane</keyword>
<comment type="subcellular location">
    <subcellularLocation>
        <location evidence="1">Membrane</location>
        <topology evidence="1">Multi-pass membrane protein</topology>
    </subcellularLocation>
</comment>
<dbReference type="PANTHER" id="PTHR13396:SF5">
    <property type="entry name" value="NEDD4 FAMILY INTERACTING PROTEIN"/>
    <property type="match status" value="1"/>
</dbReference>
<evidence type="ECO:0000313" key="7">
    <source>
        <dbReference type="EMBL" id="KAF6031225.1"/>
    </source>
</evidence>
<dbReference type="GO" id="GO:0006511">
    <property type="term" value="P:ubiquitin-dependent protein catabolic process"/>
    <property type="evidence" value="ECO:0007669"/>
    <property type="project" value="TreeGrafter"/>
</dbReference>
<keyword evidence="8" id="KW-1185">Reference proteome</keyword>
<organism evidence="7 8">
    <name type="scientific">Bugula neritina</name>
    <name type="common">Brown bryozoan</name>
    <name type="synonym">Sertularia neritina</name>
    <dbReference type="NCBI Taxonomy" id="10212"/>
    <lineage>
        <taxon>Eukaryota</taxon>
        <taxon>Metazoa</taxon>
        <taxon>Spiralia</taxon>
        <taxon>Lophotrochozoa</taxon>
        <taxon>Bryozoa</taxon>
        <taxon>Gymnolaemata</taxon>
        <taxon>Cheilostomatida</taxon>
        <taxon>Flustrina</taxon>
        <taxon>Buguloidea</taxon>
        <taxon>Bugulidae</taxon>
        <taxon>Bugula</taxon>
    </lineage>
</organism>
<dbReference type="Pfam" id="PF10176">
    <property type="entry name" value="NEDD4_Bsd2"/>
    <property type="match status" value="1"/>
</dbReference>
<dbReference type="OrthoDB" id="10003116at2759"/>
<evidence type="ECO:0000256" key="4">
    <source>
        <dbReference type="ARBA" id="ARBA00023136"/>
    </source>
</evidence>
<sequence>MEPQRDAESGNASNPSEEVGPPPAYTGASSAEPAATNPSPPAYDIATKLPSYDEAEKCKADEAGVPLIGQESECPDRAAREARRQRQQRVFLWAGPGLLFSDARQDQDVNPDTISHAQLRQQVLGTELEFLCCFLVALLFNWIGLFAALCCLTVTIAGRAGAVSGFGLSVVKWSFLVMSYITHSSWGLNTTETSLSFFTSKTSTDPTELTLKDNKWFSISCWLIVGLVNLVHRADEDQEHQGQISSHYKIISVACNAC</sequence>
<dbReference type="GO" id="GO:0030001">
    <property type="term" value="P:metal ion transport"/>
    <property type="evidence" value="ECO:0007669"/>
    <property type="project" value="InterPro"/>
</dbReference>
<dbReference type="GO" id="GO:0031398">
    <property type="term" value="P:positive regulation of protein ubiquitination"/>
    <property type="evidence" value="ECO:0007669"/>
    <property type="project" value="TreeGrafter"/>
</dbReference>
<dbReference type="AlphaFoldDB" id="A0A7J7JZB3"/>
<evidence type="ECO:0000256" key="5">
    <source>
        <dbReference type="SAM" id="MobiDB-lite"/>
    </source>
</evidence>
<name>A0A7J7JZB3_BUGNE</name>
<evidence type="ECO:0000256" key="1">
    <source>
        <dbReference type="ARBA" id="ARBA00004141"/>
    </source>
</evidence>
<evidence type="ECO:0000256" key="2">
    <source>
        <dbReference type="ARBA" id="ARBA00022692"/>
    </source>
</evidence>
<dbReference type="GO" id="GO:0016020">
    <property type="term" value="C:membrane"/>
    <property type="evidence" value="ECO:0007669"/>
    <property type="project" value="UniProtKB-SubCell"/>
</dbReference>
<feature type="transmembrane region" description="Helical" evidence="6">
    <location>
        <begin position="130"/>
        <end position="156"/>
    </location>
</feature>
<proteinExistence type="predicted"/>
<dbReference type="InterPro" id="IPR019325">
    <property type="entry name" value="NEDD4/Bsd2"/>
</dbReference>
<keyword evidence="4 6" id="KW-0472">Membrane</keyword>
<dbReference type="GO" id="GO:0050699">
    <property type="term" value="F:WW domain binding"/>
    <property type="evidence" value="ECO:0007669"/>
    <property type="project" value="TreeGrafter"/>
</dbReference>
<dbReference type="GO" id="GO:0005794">
    <property type="term" value="C:Golgi apparatus"/>
    <property type="evidence" value="ECO:0007669"/>
    <property type="project" value="TreeGrafter"/>
</dbReference>
<evidence type="ECO:0000313" key="8">
    <source>
        <dbReference type="Proteomes" id="UP000593567"/>
    </source>
</evidence>
<evidence type="ECO:0000256" key="6">
    <source>
        <dbReference type="SAM" id="Phobius"/>
    </source>
</evidence>
<dbReference type="GO" id="GO:0007034">
    <property type="term" value="P:vacuolar transport"/>
    <property type="evidence" value="ECO:0007669"/>
    <property type="project" value="InterPro"/>
</dbReference>
<keyword evidence="3 6" id="KW-1133">Transmembrane helix</keyword>